<reference evidence="2 5" key="2">
    <citation type="submission" date="2018-09" db="EMBL/GenBank/DDBJ databases">
        <title>The draft genome of Acinetobacter spp. strains.</title>
        <authorList>
            <person name="Qin J."/>
            <person name="Feng Y."/>
            <person name="Zong Z."/>
        </authorList>
    </citation>
    <scope>NUCLEOTIDE SEQUENCE [LARGE SCALE GENOMIC DNA]</scope>
    <source>
        <strain evidence="2 5">WCHAc060002</strain>
    </source>
</reference>
<dbReference type="InterPro" id="IPR056127">
    <property type="entry name" value="DUF7710"/>
</dbReference>
<dbReference type="RefSeq" id="WP_106985765.1">
    <property type="nucleotide sequence ID" value="NZ_CP035934.2"/>
</dbReference>
<protein>
    <recommendedName>
        <fullName evidence="1">DUF7710 domain-containing protein</fullName>
    </recommendedName>
</protein>
<dbReference type="Proteomes" id="UP000281084">
    <property type="component" value="Unassembled WGS sequence"/>
</dbReference>
<evidence type="ECO:0000313" key="2">
    <source>
        <dbReference type="EMBL" id="RKG52739.1"/>
    </source>
</evidence>
<feature type="domain" description="DUF7710" evidence="1">
    <location>
        <begin position="7"/>
        <end position="90"/>
    </location>
</feature>
<name>A0A3A8G2H9_9GAMM</name>
<evidence type="ECO:0000313" key="4">
    <source>
        <dbReference type="Proteomes" id="UP000267166"/>
    </source>
</evidence>
<accession>A0A3A8G2H9</accession>
<dbReference type="EMBL" id="RAXZ01000009">
    <property type="protein sequence ID" value="RKG52739.1"/>
    <property type="molecule type" value="Genomic_DNA"/>
</dbReference>
<evidence type="ECO:0000313" key="5">
    <source>
        <dbReference type="Proteomes" id="UP000281084"/>
    </source>
</evidence>
<reference evidence="3 4" key="1">
    <citation type="submission" date="2018-09" db="EMBL/GenBank/DDBJ databases">
        <title>The draft genome of Acinetobacter sp. strains.</title>
        <authorList>
            <person name="Qin J."/>
            <person name="Feng Y."/>
            <person name="Zong Z."/>
        </authorList>
    </citation>
    <scope>NUCLEOTIDE SEQUENCE [LARGE SCALE GENOMIC DNA]</scope>
    <source>
        <strain evidence="3 4">WCHAc060003</strain>
    </source>
</reference>
<gene>
    <name evidence="2" type="ORF">D7V64_09180</name>
    <name evidence="3" type="ORF">D9K80_02605</name>
</gene>
<dbReference type="Pfam" id="PF24819">
    <property type="entry name" value="DUF7710"/>
    <property type="match status" value="1"/>
</dbReference>
<dbReference type="EMBL" id="RCHD01000004">
    <property type="protein sequence ID" value="RLL37932.1"/>
    <property type="molecule type" value="Genomic_DNA"/>
</dbReference>
<evidence type="ECO:0000313" key="3">
    <source>
        <dbReference type="EMBL" id="RLL37932.1"/>
    </source>
</evidence>
<sequence>MSDLTSVYLFSAQKSNFSSAVFSNYLQAKDWIENNYLSGVLIEYPLDQSCYDWAINAGHFKEKTPIDRAPVFIAKFVSAYQRNWHFEHGELLVHTDV</sequence>
<evidence type="ECO:0000259" key="1">
    <source>
        <dbReference type="Pfam" id="PF24819"/>
    </source>
</evidence>
<dbReference type="AlphaFoldDB" id="A0A3A8G2H9"/>
<comment type="caution">
    <text evidence="2">The sequence shown here is derived from an EMBL/GenBank/DDBJ whole genome shotgun (WGS) entry which is preliminary data.</text>
</comment>
<organism evidence="2 5">
    <name type="scientific">Acinetobacter cumulans</name>
    <dbReference type="NCBI Taxonomy" id="2136182"/>
    <lineage>
        <taxon>Bacteria</taxon>
        <taxon>Pseudomonadati</taxon>
        <taxon>Pseudomonadota</taxon>
        <taxon>Gammaproteobacteria</taxon>
        <taxon>Moraxellales</taxon>
        <taxon>Moraxellaceae</taxon>
        <taxon>Acinetobacter</taxon>
    </lineage>
</organism>
<proteinExistence type="predicted"/>
<dbReference type="Proteomes" id="UP000267166">
    <property type="component" value="Unassembled WGS sequence"/>
</dbReference>
<accession>A0A498D0A5</accession>